<reference evidence="1" key="1">
    <citation type="journal article" date="2020" name="Stud. Mycol.">
        <title>101 Dothideomycetes genomes: a test case for predicting lifestyles and emergence of pathogens.</title>
        <authorList>
            <person name="Haridas S."/>
            <person name="Albert R."/>
            <person name="Binder M."/>
            <person name="Bloem J."/>
            <person name="Labutti K."/>
            <person name="Salamov A."/>
            <person name="Andreopoulos B."/>
            <person name="Baker S."/>
            <person name="Barry K."/>
            <person name="Bills G."/>
            <person name="Bluhm B."/>
            <person name="Cannon C."/>
            <person name="Castanera R."/>
            <person name="Culley D."/>
            <person name="Daum C."/>
            <person name="Ezra D."/>
            <person name="Gonzalez J."/>
            <person name="Henrissat B."/>
            <person name="Kuo A."/>
            <person name="Liang C."/>
            <person name="Lipzen A."/>
            <person name="Lutzoni F."/>
            <person name="Magnuson J."/>
            <person name="Mondo S."/>
            <person name="Nolan M."/>
            <person name="Ohm R."/>
            <person name="Pangilinan J."/>
            <person name="Park H.-J."/>
            <person name="Ramirez L."/>
            <person name="Alfaro M."/>
            <person name="Sun H."/>
            <person name="Tritt A."/>
            <person name="Yoshinaga Y."/>
            <person name="Zwiers L.-H."/>
            <person name="Turgeon B."/>
            <person name="Goodwin S."/>
            <person name="Spatafora J."/>
            <person name="Crous P."/>
            <person name="Grigoriev I."/>
        </authorList>
    </citation>
    <scope>NUCLEOTIDE SEQUENCE</scope>
    <source>
        <strain evidence="1">CBS 279.74</strain>
    </source>
</reference>
<organism evidence="1 2">
    <name type="scientific">Pleomassaria siparia CBS 279.74</name>
    <dbReference type="NCBI Taxonomy" id="1314801"/>
    <lineage>
        <taxon>Eukaryota</taxon>
        <taxon>Fungi</taxon>
        <taxon>Dikarya</taxon>
        <taxon>Ascomycota</taxon>
        <taxon>Pezizomycotina</taxon>
        <taxon>Dothideomycetes</taxon>
        <taxon>Pleosporomycetidae</taxon>
        <taxon>Pleosporales</taxon>
        <taxon>Pleomassariaceae</taxon>
        <taxon>Pleomassaria</taxon>
    </lineage>
</organism>
<dbReference type="EMBL" id="MU005768">
    <property type="protein sequence ID" value="KAF2710825.1"/>
    <property type="molecule type" value="Genomic_DNA"/>
</dbReference>
<accession>A0A6G1KE56</accession>
<evidence type="ECO:0000313" key="1">
    <source>
        <dbReference type="EMBL" id="KAF2710825.1"/>
    </source>
</evidence>
<keyword evidence="2" id="KW-1185">Reference proteome</keyword>
<dbReference type="Proteomes" id="UP000799428">
    <property type="component" value="Unassembled WGS sequence"/>
</dbReference>
<name>A0A6G1KE56_9PLEO</name>
<protein>
    <submittedName>
        <fullName evidence="1">Uncharacterized protein</fullName>
    </submittedName>
</protein>
<gene>
    <name evidence="1" type="ORF">K504DRAFT_236610</name>
</gene>
<evidence type="ECO:0000313" key="2">
    <source>
        <dbReference type="Proteomes" id="UP000799428"/>
    </source>
</evidence>
<dbReference type="AlphaFoldDB" id="A0A6G1KE56"/>
<proteinExistence type="predicted"/>
<sequence>MCRSHGRKTGQKAKQLGYTLPSRAMYTTGPYTVCTVHYSHCIFKGVVQKHFAPRETCSVRDLTGSRSATGHCAASSIHLGIPILRTATLFPLCQHCMHHVGSDHKAPSLDQGICSSGQTKEYCTFIKRHAPLIGLSTSSLGPGKWLRRPRGMLCLVVESHCLCWGLYNMCVHGSID</sequence>